<evidence type="ECO:0000313" key="2">
    <source>
        <dbReference type="Proteomes" id="UP000191024"/>
    </source>
</evidence>
<protein>
    <submittedName>
        <fullName evidence="1">LAMI_0H07206g1_1</fullName>
    </submittedName>
</protein>
<dbReference type="AlphaFoldDB" id="A0A1G4KG45"/>
<dbReference type="Pfam" id="PF21736">
    <property type="entry name" value="REC102"/>
    <property type="match status" value="1"/>
</dbReference>
<sequence length="259" mass="28928">MSFVYNDVYLADENETLLSKWTCIACVSGRGKDDDDSSDPVYLPPLQKPLKICITFDFGVAAPLLEQLLLERIRAGLTQCGVFWSDMGYDVQIRTASHGIDIRLECRVFGVMKVRALLEQPLAHASHAAHHVSVASVDALHIACLFAGVDSAGSSAVLRHCNEYLVSLFLSQLEFQFPLVFSKWSRSRFSQQQRSLGPVSYALTGSTELIPQLIKIISRDTTATACYQVTRLASHANLRERLQKSKKRMEPYQIVGYAR</sequence>
<gene>
    <name evidence="1" type="ORF">LAMI_0H07206G</name>
</gene>
<accession>A0A1G4KG45</accession>
<dbReference type="InterPro" id="IPR048920">
    <property type="entry name" value="REC102"/>
</dbReference>
<evidence type="ECO:0000313" key="1">
    <source>
        <dbReference type="EMBL" id="SCV03320.1"/>
    </source>
</evidence>
<dbReference type="EMBL" id="LT598468">
    <property type="protein sequence ID" value="SCV03320.1"/>
    <property type="molecule type" value="Genomic_DNA"/>
</dbReference>
<dbReference type="OrthoDB" id="4060534at2759"/>
<keyword evidence="2" id="KW-1185">Reference proteome</keyword>
<organism evidence="1 2">
    <name type="scientific">Lachancea mirantina</name>
    <dbReference type="NCBI Taxonomy" id="1230905"/>
    <lineage>
        <taxon>Eukaryota</taxon>
        <taxon>Fungi</taxon>
        <taxon>Dikarya</taxon>
        <taxon>Ascomycota</taxon>
        <taxon>Saccharomycotina</taxon>
        <taxon>Saccharomycetes</taxon>
        <taxon>Saccharomycetales</taxon>
        <taxon>Saccharomycetaceae</taxon>
        <taxon>Lachancea</taxon>
    </lineage>
</organism>
<dbReference type="STRING" id="1230905.A0A1G4KG45"/>
<reference evidence="2" key="1">
    <citation type="submission" date="2016-03" db="EMBL/GenBank/DDBJ databases">
        <authorList>
            <person name="Devillers H."/>
        </authorList>
    </citation>
    <scope>NUCLEOTIDE SEQUENCE [LARGE SCALE GENOMIC DNA]</scope>
</reference>
<proteinExistence type="predicted"/>
<name>A0A1G4KG45_9SACH</name>
<dbReference type="Proteomes" id="UP000191024">
    <property type="component" value="Chromosome H"/>
</dbReference>